<proteinExistence type="predicted"/>
<dbReference type="CTD" id="85013"/>
<evidence type="ECO:0000256" key="1">
    <source>
        <dbReference type="SAM" id="Phobius"/>
    </source>
</evidence>
<keyword evidence="5" id="KW-1185">Reference proteome</keyword>
<dbReference type="KEGG" id="hgl:101703824"/>
<evidence type="ECO:0000313" key="3">
    <source>
        <dbReference type="EMBL" id="JAO01792.1"/>
    </source>
</evidence>
<evidence type="ECO:0000313" key="7">
    <source>
        <dbReference type="RefSeq" id="XP_012928601.1"/>
    </source>
</evidence>
<dbReference type="PANTHER" id="PTHR31134">
    <property type="entry name" value="TRANSMEMBRANE PROTEIN 128"/>
    <property type="match status" value="1"/>
</dbReference>
<evidence type="ECO:0000313" key="2">
    <source>
        <dbReference type="EMBL" id="EHB03651.1"/>
    </source>
</evidence>
<gene>
    <name evidence="6 7" type="primary">Tmem128</name>
    <name evidence="3" type="synonym">TMEM128</name>
    <name evidence="2" type="ORF">GW7_14540</name>
</gene>
<feature type="transmembrane region" description="Helical" evidence="1">
    <location>
        <begin position="81"/>
        <end position="106"/>
    </location>
</feature>
<evidence type="ECO:0000313" key="5">
    <source>
        <dbReference type="Proteomes" id="UP000694906"/>
    </source>
</evidence>
<keyword evidence="1" id="KW-1133">Transmembrane helix</keyword>
<reference evidence="6 7" key="3">
    <citation type="submission" date="2025-04" db="UniProtKB">
        <authorList>
            <consortium name="RefSeq"/>
        </authorList>
    </citation>
    <scope>IDENTIFICATION</scope>
</reference>
<name>G5B2Z0_HETGA</name>
<accession>G5B2Z0</accession>
<dbReference type="Pfam" id="PF20479">
    <property type="entry name" value="TMEM128"/>
    <property type="match status" value="1"/>
</dbReference>
<feature type="transmembrane region" description="Helical" evidence="1">
    <location>
        <begin position="48"/>
        <end position="66"/>
    </location>
</feature>
<sequence length="165" mass="19042">MDAPWAREQLRRRYLIPTDAEARLDYEGDTGRESSTTFEKKEKPLPRLNIHSGFWILASIIVTYYVDFFKTLKENFHTSSWFLLGTALLLASLSVAFYCIVYLEWYCGIEQYDVKYPALVPITTATFVVAGVCFNIALWSVWSFFTPLLLFTQFMGVVMFISLLG</sequence>
<organism evidence="2 4">
    <name type="scientific">Heterocephalus glaber</name>
    <name type="common">Naked mole rat</name>
    <dbReference type="NCBI Taxonomy" id="10181"/>
    <lineage>
        <taxon>Eukaryota</taxon>
        <taxon>Metazoa</taxon>
        <taxon>Chordata</taxon>
        <taxon>Craniata</taxon>
        <taxon>Vertebrata</taxon>
        <taxon>Euteleostomi</taxon>
        <taxon>Mammalia</taxon>
        <taxon>Eutheria</taxon>
        <taxon>Euarchontoglires</taxon>
        <taxon>Glires</taxon>
        <taxon>Rodentia</taxon>
        <taxon>Hystricomorpha</taxon>
        <taxon>Bathyergidae</taxon>
        <taxon>Heterocephalus</taxon>
    </lineage>
</organism>
<dbReference type="Proteomes" id="UP000006813">
    <property type="component" value="Unassembled WGS sequence"/>
</dbReference>
<dbReference type="Bgee" id="ENSHGLG00000014536">
    <property type="expression patterns" value="Expressed in zone of skin and 10 other cell types or tissues"/>
</dbReference>
<evidence type="ECO:0000313" key="6">
    <source>
        <dbReference type="RefSeq" id="XP_004847351.1"/>
    </source>
</evidence>
<feature type="transmembrane region" description="Helical" evidence="1">
    <location>
        <begin position="144"/>
        <end position="164"/>
    </location>
</feature>
<dbReference type="RefSeq" id="XP_012928601.1">
    <property type="nucleotide sequence ID" value="XM_013073147.2"/>
</dbReference>
<dbReference type="Proteomes" id="UP000694906">
    <property type="component" value="Unplaced"/>
</dbReference>
<reference evidence="3" key="2">
    <citation type="submission" date="2015-10" db="EMBL/GenBank/DDBJ databases">
        <title>FRAMA: From RNA-seq data to annotated mRNA assemblies.</title>
        <authorList>
            <person name="Bens M."/>
            <person name="Sahm A."/>
            <person name="Jahn N."/>
            <person name="Morhart M."/>
            <person name="Holtze S."/>
            <person name="Hildebrandt T.B."/>
            <person name="Platzer M."/>
            <person name="Szafranski K."/>
        </authorList>
    </citation>
    <scope>NUCLEOTIDE SEQUENCE</scope>
    <source>
        <tissue evidence="3">Skin</tissue>
    </source>
</reference>
<reference evidence="2 4" key="1">
    <citation type="journal article" date="2011" name="Nature">
        <title>Genome sequencing reveals insights into physiology and longevity of the naked mole rat.</title>
        <authorList>
            <person name="Kim E.B."/>
            <person name="Fang X."/>
            <person name="Fushan A.A."/>
            <person name="Huang Z."/>
            <person name="Lobanov A.V."/>
            <person name="Han L."/>
            <person name="Marino S.M."/>
            <person name="Sun X."/>
            <person name="Turanov A.A."/>
            <person name="Yang P."/>
            <person name="Yim S.H."/>
            <person name="Zhao X."/>
            <person name="Kasaikina M.V."/>
            <person name="Stoletzki N."/>
            <person name="Peng C."/>
            <person name="Polak P."/>
            <person name="Xiong Z."/>
            <person name="Kiezun A."/>
            <person name="Zhu Y."/>
            <person name="Chen Y."/>
            <person name="Kryukov G.V."/>
            <person name="Zhang Q."/>
            <person name="Peshkin L."/>
            <person name="Yang L."/>
            <person name="Bronson R.T."/>
            <person name="Buffenstein R."/>
            <person name="Wang B."/>
            <person name="Han C."/>
            <person name="Li Q."/>
            <person name="Chen L."/>
            <person name="Zhao W."/>
            <person name="Sunyaev S.R."/>
            <person name="Park T.J."/>
            <person name="Zhang G."/>
            <person name="Wang J."/>
            <person name="Gladyshev V.N."/>
        </authorList>
    </citation>
    <scope>NUCLEOTIDE SEQUENCE [LARGE SCALE GENOMIC DNA]</scope>
</reference>
<feature type="transmembrane region" description="Helical" evidence="1">
    <location>
        <begin position="118"/>
        <end position="138"/>
    </location>
</feature>
<dbReference type="OMA" id="KESGWFV"/>
<dbReference type="RefSeq" id="XP_004847351.1">
    <property type="nucleotide sequence ID" value="XM_004847294.2"/>
</dbReference>
<dbReference type="GeneID" id="101703824"/>
<dbReference type="EMBL" id="JH168156">
    <property type="protein sequence ID" value="EHB03651.1"/>
    <property type="molecule type" value="Genomic_DNA"/>
</dbReference>
<dbReference type="PANTHER" id="PTHR31134:SF1">
    <property type="entry name" value="TRANSMEMBRANE PROTEIN 128"/>
    <property type="match status" value="1"/>
</dbReference>
<evidence type="ECO:0000313" key="4">
    <source>
        <dbReference type="Proteomes" id="UP000006813"/>
    </source>
</evidence>
<dbReference type="InterPro" id="IPR033579">
    <property type="entry name" value="TMEM128"/>
</dbReference>
<dbReference type="EMBL" id="GEBF01001841">
    <property type="protein sequence ID" value="JAO01792.1"/>
    <property type="molecule type" value="Transcribed_RNA"/>
</dbReference>
<dbReference type="eggNOG" id="ENOG502RZ1U">
    <property type="taxonomic scope" value="Eukaryota"/>
</dbReference>
<dbReference type="OrthoDB" id="58903at2759"/>
<keyword evidence="1" id="KW-0472">Membrane</keyword>
<protein>
    <submittedName>
        <fullName evidence="2 6">Transmembrane protein 128</fullName>
    </submittedName>
</protein>
<keyword evidence="1 2" id="KW-0812">Transmembrane</keyword>
<dbReference type="GeneTree" id="ENSGT00390000012901"/>
<dbReference type="AlphaFoldDB" id="G5B2Z0"/>